<sequence>MSGTHGTHGDRAGHRTYHPADGPRGDRGPGPVRADGAGVTAAALPSRRGLAPLLVPLAAGALLAVTLGVYGRVHTPTGYAVGPAGFSGPLAMKSWLTTGAFVLAGVQVLSALAMWGRIRPDAPWTGPRIAAVHRWSGRAAFLLTVPVAFHCLYALGAWFDTPRVLAHSLLGCFFYGVFTAKMLALPRPGLPGWSLPLLGGLAFTALTGLWLTSSVWFFTTIGVRL</sequence>
<comment type="caution">
    <text evidence="3">The sequence shown here is derived from an EMBL/GenBank/DDBJ whole genome shotgun (WGS) entry which is preliminary data.</text>
</comment>
<feature type="transmembrane region" description="Helical" evidence="2">
    <location>
        <begin position="197"/>
        <end position="218"/>
    </location>
</feature>
<accession>A0ABP6MXI5</accession>
<keyword evidence="4" id="KW-1185">Reference proteome</keyword>
<keyword evidence="2" id="KW-0472">Membrane</keyword>
<proteinExistence type="predicted"/>
<name>A0ABP6MXI5_9ACTN</name>
<keyword evidence="2" id="KW-1133">Transmembrane helix</keyword>
<reference evidence="4" key="1">
    <citation type="journal article" date="2019" name="Int. J. Syst. Evol. Microbiol.">
        <title>The Global Catalogue of Microorganisms (GCM) 10K type strain sequencing project: providing services to taxonomists for standard genome sequencing and annotation.</title>
        <authorList>
            <consortium name="The Broad Institute Genomics Platform"/>
            <consortium name="The Broad Institute Genome Sequencing Center for Infectious Disease"/>
            <person name="Wu L."/>
            <person name="Ma J."/>
        </authorList>
    </citation>
    <scope>NUCLEOTIDE SEQUENCE [LARGE SCALE GENOMIC DNA]</scope>
    <source>
        <strain evidence="4">JCM 9373</strain>
    </source>
</reference>
<feature type="region of interest" description="Disordered" evidence="1">
    <location>
        <begin position="1"/>
        <end position="37"/>
    </location>
</feature>
<dbReference type="InterPro" id="IPR045382">
    <property type="entry name" value="DUF6529"/>
</dbReference>
<protein>
    <submittedName>
        <fullName evidence="3">DUF6529 family protein</fullName>
    </submittedName>
</protein>
<feature type="transmembrane region" description="Helical" evidence="2">
    <location>
        <begin position="95"/>
        <end position="118"/>
    </location>
</feature>
<evidence type="ECO:0000256" key="1">
    <source>
        <dbReference type="SAM" id="MobiDB-lite"/>
    </source>
</evidence>
<evidence type="ECO:0000256" key="2">
    <source>
        <dbReference type="SAM" id="Phobius"/>
    </source>
</evidence>
<feature type="transmembrane region" description="Helical" evidence="2">
    <location>
        <begin position="165"/>
        <end position="185"/>
    </location>
</feature>
<evidence type="ECO:0000313" key="3">
    <source>
        <dbReference type="EMBL" id="GAA3129612.1"/>
    </source>
</evidence>
<dbReference type="Proteomes" id="UP001500320">
    <property type="component" value="Unassembled WGS sequence"/>
</dbReference>
<dbReference type="EMBL" id="BAAAUT010000013">
    <property type="protein sequence ID" value="GAA3129612.1"/>
    <property type="molecule type" value="Genomic_DNA"/>
</dbReference>
<organism evidence="3 4">
    <name type="scientific">Planomonospora alba</name>
    <dbReference type="NCBI Taxonomy" id="161354"/>
    <lineage>
        <taxon>Bacteria</taxon>
        <taxon>Bacillati</taxon>
        <taxon>Actinomycetota</taxon>
        <taxon>Actinomycetes</taxon>
        <taxon>Streptosporangiales</taxon>
        <taxon>Streptosporangiaceae</taxon>
        <taxon>Planomonospora</taxon>
    </lineage>
</organism>
<keyword evidence="2" id="KW-0812">Transmembrane</keyword>
<feature type="transmembrane region" description="Helical" evidence="2">
    <location>
        <begin position="139"/>
        <end position="159"/>
    </location>
</feature>
<feature type="transmembrane region" description="Helical" evidence="2">
    <location>
        <begin position="50"/>
        <end position="70"/>
    </location>
</feature>
<dbReference type="RefSeq" id="WP_344858171.1">
    <property type="nucleotide sequence ID" value="NZ_BAAAUT010000013.1"/>
</dbReference>
<evidence type="ECO:0000313" key="4">
    <source>
        <dbReference type="Proteomes" id="UP001500320"/>
    </source>
</evidence>
<dbReference type="Pfam" id="PF20139">
    <property type="entry name" value="DUF6529"/>
    <property type="match status" value="1"/>
</dbReference>
<gene>
    <name evidence="3" type="ORF">GCM10010466_20440</name>
</gene>